<keyword evidence="1" id="KW-0732">Signal</keyword>
<dbReference type="SUPFAM" id="SSF56935">
    <property type="entry name" value="Porins"/>
    <property type="match status" value="1"/>
</dbReference>
<name>A0ABW8Y046_9FLAO</name>
<evidence type="ECO:0000256" key="1">
    <source>
        <dbReference type="SAM" id="SignalP"/>
    </source>
</evidence>
<keyword evidence="3" id="KW-1185">Reference proteome</keyword>
<dbReference type="NCBIfam" id="NF033709">
    <property type="entry name" value="PorV_fam"/>
    <property type="match status" value="1"/>
</dbReference>
<organism evidence="2 3">
    <name type="scientific">Chryseobacterium terrae</name>
    <dbReference type="NCBI Taxonomy" id="3163299"/>
    <lineage>
        <taxon>Bacteria</taxon>
        <taxon>Pseudomonadati</taxon>
        <taxon>Bacteroidota</taxon>
        <taxon>Flavobacteriia</taxon>
        <taxon>Flavobacteriales</taxon>
        <taxon>Weeksellaceae</taxon>
        <taxon>Chryseobacterium group</taxon>
        <taxon>Chryseobacterium</taxon>
    </lineage>
</organism>
<dbReference type="RefSeq" id="WP_408086894.1">
    <property type="nucleotide sequence ID" value="NZ_JBELPY010000001.1"/>
</dbReference>
<reference evidence="2 3" key="1">
    <citation type="submission" date="2024-06" db="EMBL/GenBank/DDBJ databases">
        <authorList>
            <person name="Kaempfer P."/>
            <person name="Viver T."/>
        </authorList>
    </citation>
    <scope>NUCLEOTIDE SEQUENCE [LARGE SCALE GENOMIC DNA]</scope>
    <source>
        <strain evidence="2 3">ST-37</strain>
    </source>
</reference>
<comment type="caution">
    <text evidence="2">The sequence shown here is derived from an EMBL/GenBank/DDBJ whole genome shotgun (WGS) entry which is preliminary data.</text>
</comment>
<sequence length="330" mass="36240">MKKVLIFSLFLSGIVSFAQTGTNVYSFLNIPVSARQAALGGDAITVRDYDVSFAIANPALLNKDSDKQLSVNASTYLADSKFGTIAFAKDLDNGHMVTLNARYLGYGNIPRTDESGFEMGEFSASDVAVGAGYAYQFEEDWTIGGGLNFITSKIDTYTSSALSGTAGITYHNKLNKEVASVVFKNFGYQFKSFNGERENLPFRIDLGYTRILKVIPLAITITAHDLQKFDISSDYNINGQEIGFGRKIADHFSLGAELFPEKGFNIRLGYNLRRGNELAVVDQRNFTGLSAGFGLKISKFRLDYAHVRYHNSSNVNQIGISVDLSGHRGE</sequence>
<evidence type="ECO:0000313" key="3">
    <source>
        <dbReference type="Proteomes" id="UP001629058"/>
    </source>
</evidence>
<feature type="signal peptide" evidence="1">
    <location>
        <begin position="1"/>
        <end position="20"/>
    </location>
</feature>
<protein>
    <submittedName>
        <fullName evidence="2">Type IX secretion system protein PorQ</fullName>
    </submittedName>
</protein>
<gene>
    <name evidence="2" type="primary">porQ</name>
    <name evidence="2" type="ORF">ABS765_01645</name>
</gene>
<evidence type="ECO:0000313" key="2">
    <source>
        <dbReference type="EMBL" id="MFL9832728.1"/>
    </source>
</evidence>
<dbReference type="Gene3D" id="2.40.160.60">
    <property type="entry name" value="Outer membrane protein transport protein (OMPP1/FadL/TodX)"/>
    <property type="match status" value="2"/>
</dbReference>
<dbReference type="NCBIfam" id="NF033711">
    <property type="entry name" value="T9SS_PorQ"/>
    <property type="match status" value="1"/>
</dbReference>
<feature type="chain" id="PRO_5045617172" evidence="1">
    <location>
        <begin position="21"/>
        <end position="330"/>
    </location>
</feature>
<dbReference type="Proteomes" id="UP001629058">
    <property type="component" value="Unassembled WGS sequence"/>
</dbReference>
<proteinExistence type="predicted"/>
<accession>A0ABW8Y046</accession>
<dbReference type="EMBL" id="JBELPY010000001">
    <property type="protein sequence ID" value="MFL9832728.1"/>
    <property type="molecule type" value="Genomic_DNA"/>
</dbReference>